<evidence type="ECO:0000313" key="3">
    <source>
        <dbReference type="Proteomes" id="UP001216510"/>
    </source>
</evidence>
<dbReference type="InterPro" id="IPR037181">
    <property type="entry name" value="SUFU_N"/>
</dbReference>
<dbReference type="Pfam" id="PF05076">
    <property type="entry name" value="SUFU"/>
    <property type="match status" value="1"/>
</dbReference>
<organism evidence="2 3">
    <name type="scientific">Pseudoduganella chitinolytica</name>
    <dbReference type="NCBI Taxonomy" id="34070"/>
    <lineage>
        <taxon>Bacteria</taxon>
        <taxon>Pseudomonadati</taxon>
        <taxon>Pseudomonadota</taxon>
        <taxon>Betaproteobacteria</taxon>
        <taxon>Burkholderiales</taxon>
        <taxon>Oxalobacteraceae</taxon>
        <taxon>Telluria group</taxon>
        <taxon>Pseudoduganella</taxon>
    </lineage>
</organism>
<dbReference type="SUPFAM" id="SSF103359">
    <property type="entry name" value="Suppressor of Fused, N-terminal domain"/>
    <property type="match status" value="1"/>
</dbReference>
<evidence type="ECO:0000259" key="1">
    <source>
        <dbReference type="Pfam" id="PF05076"/>
    </source>
</evidence>
<evidence type="ECO:0000313" key="2">
    <source>
        <dbReference type="EMBL" id="WEF34979.1"/>
    </source>
</evidence>
<name>A0ABY8BGE0_9BURK</name>
<dbReference type="Proteomes" id="UP001216510">
    <property type="component" value="Chromosome"/>
</dbReference>
<feature type="domain" description="Suppressor of fused-like" evidence="1">
    <location>
        <begin position="49"/>
        <end position="215"/>
    </location>
</feature>
<gene>
    <name evidence="2" type="ORF">PX653_09510</name>
</gene>
<keyword evidence="3" id="KW-1185">Reference proteome</keyword>
<dbReference type="EMBL" id="CP119083">
    <property type="protein sequence ID" value="WEF34979.1"/>
    <property type="molecule type" value="Genomic_DNA"/>
</dbReference>
<dbReference type="InterPro" id="IPR020941">
    <property type="entry name" value="SUFU-like_domain"/>
</dbReference>
<dbReference type="RefSeq" id="WP_277417650.1">
    <property type="nucleotide sequence ID" value="NZ_CP119083.1"/>
</dbReference>
<protein>
    <submittedName>
        <fullName evidence="2">Suppressor of fused domain protein</fullName>
    </submittedName>
</protein>
<accession>A0ABY8BGE0</accession>
<reference evidence="2 3" key="1">
    <citation type="submission" date="2023-02" db="EMBL/GenBank/DDBJ databases">
        <title>Gemone sequence of Telluria chitinolytica ACM 3522T.</title>
        <authorList>
            <person name="Frediansyah A."/>
            <person name="Miess H."/>
            <person name="Gross H."/>
        </authorList>
    </citation>
    <scope>NUCLEOTIDE SEQUENCE [LARGE SCALE GENOMIC DNA]</scope>
    <source>
        <strain evidence="2 3">ACM 3522</strain>
    </source>
</reference>
<proteinExistence type="predicted"/>
<sequence length="223" mass="24788">MSSLEEVWAYREETLYPALFGVARRGIFPLDFELFSETFAQEDVDPRWLHLGILEYEPTPSRSSWLYVSSGGSTPWDAEPSEYNVDDYSWLGVEFVIEAPSQANWPIRVLQRLLAYQVLLANGRLGDYLPLDYGHRLPAGGPVDGSTDSKLTCLAIAKPTHYSSSASLQSGKFDFLHVVGITEQERDFAKATSTEELIAKLSANGAFPITNPGRPGMLLLTDH</sequence>